<evidence type="ECO:0000259" key="3">
    <source>
        <dbReference type="Pfam" id="PF22829"/>
    </source>
</evidence>
<dbReference type="AlphaFoldDB" id="A0AAW8C9J6"/>
<comment type="caution">
    <text evidence="4">The sequence shown here is derived from an EMBL/GenBank/DDBJ whole genome shotgun (WGS) entry which is preliminary data.</text>
</comment>
<dbReference type="Proteomes" id="UP001226020">
    <property type="component" value="Unassembled WGS sequence"/>
</dbReference>
<dbReference type="NCBIfam" id="NF041636">
    <property type="entry name" value="slam_lipo"/>
    <property type="match status" value="1"/>
</dbReference>
<evidence type="ECO:0000313" key="5">
    <source>
        <dbReference type="Proteomes" id="UP001226020"/>
    </source>
</evidence>
<gene>
    <name evidence="4" type="ORF">QJU57_05085</name>
</gene>
<feature type="domain" description="HphA N-terminal heme-binding" evidence="2">
    <location>
        <begin position="20"/>
        <end position="144"/>
    </location>
</feature>
<evidence type="ECO:0000256" key="1">
    <source>
        <dbReference type="SAM" id="SignalP"/>
    </source>
</evidence>
<dbReference type="InterPro" id="IPR054535">
    <property type="entry name" value="HphA_N"/>
</dbReference>
<dbReference type="SUPFAM" id="SSF56925">
    <property type="entry name" value="OMPA-like"/>
    <property type="match status" value="1"/>
</dbReference>
<dbReference type="Pfam" id="PF22829">
    <property type="entry name" value="HphA_C"/>
    <property type="match status" value="1"/>
</dbReference>
<accession>A0AAW8C9J6</accession>
<evidence type="ECO:0000259" key="2">
    <source>
        <dbReference type="Pfam" id="PF22828"/>
    </source>
</evidence>
<keyword evidence="5" id="KW-1185">Reference proteome</keyword>
<dbReference type="EMBL" id="JASAXT010000007">
    <property type="protein sequence ID" value="MDP8148451.1"/>
    <property type="molecule type" value="Genomic_DNA"/>
</dbReference>
<organism evidence="4 5">
    <name type="scientific">Phocoenobacter atlanticus subsp. atlanticus</name>
    <dbReference type="NCBI Taxonomy" id="3061285"/>
    <lineage>
        <taxon>Bacteria</taxon>
        <taxon>Pseudomonadati</taxon>
        <taxon>Pseudomonadota</taxon>
        <taxon>Gammaproteobacteria</taxon>
        <taxon>Pasteurellales</taxon>
        <taxon>Pasteurellaceae</taxon>
        <taxon>Phocoenobacter</taxon>
        <taxon>Phocoenobacter atlanticus</taxon>
    </lineage>
</organism>
<dbReference type="InterPro" id="IPR011250">
    <property type="entry name" value="OMP/PagP_B-barrel"/>
</dbReference>
<name>A0AAW8C9J6_9PAST</name>
<dbReference type="Gene3D" id="2.40.160.90">
    <property type="match status" value="1"/>
</dbReference>
<dbReference type="Pfam" id="PF22828">
    <property type="entry name" value="HphA_N"/>
    <property type="match status" value="1"/>
</dbReference>
<protein>
    <submittedName>
        <fullName evidence="4">Slam-dependent surface lipoprotein</fullName>
    </submittedName>
</protein>
<feature type="chain" id="PRO_5043812834" evidence="1">
    <location>
        <begin position="23"/>
        <end position="265"/>
    </location>
</feature>
<dbReference type="InterPro" id="IPR054536">
    <property type="entry name" value="HphA_C"/>
</dbReference>
<dbReference type="InterPro" id="IPR054843">
    <property type="entry name" value="Slam_hemophilin_C"/>
</dbReference>
<proteinExistence type="predicted"/>
<feature type="signal peptide" evidence="1">
    <location>
        <begin position="1"/>
        <end position="22"/>
    </location>
</feature>
<dbReference type="RefSeq" id="WP_306351703.1">
    <property type="nucleotide sequence ID" value="NZ_JASAWV010000007.1"/>
</dbReference>
<reference evidence="4 5" key="1">
    <citation type="journal article" date="2023" name="Front. Microbiol.">
        <title>Phylogeography and host specificity of Pasteurellaceae pathogenic to sea-farmed fish in the north-east Atlantic.</title>
        <authorList>
            <person name="Gulla S."/>
            <person name="Colquhoun D.J."/>
            <person name="Olsen A.B."/>
            <person name="Spilsberg B."/>
            <person name="Lagesen K."/>
            <person name="Aakesson C.P."/>
            <person name="Strom S."/>
            <person name="Manji F."/>
            <person name="Birkbeck T.H."/>
            <person name="Nilsen H.K."/>
        </authorList>
    </citation>
    <scope>NUCLEOTIDE SEQUENCE [LARGE SCALE GENOMIC DNA]</scope>
    <source>
        <strain evidence="4 5">NVIB3131</strain>
    </source>
</reference>
<keyword evidence="1" id="KW-0732">Signal</keyword>
<feature type="domain" description="HphA C-terminal" evidence="3">
    <location>
        <begin position="157"/>
        <end position="264"/>
    </location>
</feature>
<sequence length="265" mass="28601">MKKSLLATIVLSSLFVVSTASAVVTSGMSDKVALTLPKEGSAAHNGWFHKDEAGLPGVRVKTSNLKSEKVTSFKSLTSITKRTQWLRRFGGVDSNGVVVLKMSNMPSWVPGFHNELGDFAFKKVGSQELYFGEWLGHNGNPSKDRVVYYAGNEKTQTMPTSGKAVYSVQGINQNNDLNKALLKGEFTADFGKKRLDGTLSKSNLNITVKARIKSDASFGGRAIANNNVRGSAKGHFFGKDASALAGYTKFEGNNQYDTAFGGTKK</sequence>
<evidence type="ECO:0000313" key="4">
    <source>
        <dbReference type="EMBL" id="MDP8148451.1"/>
    </source>
</evidence>
<keyword evidence="4" id="KW-0449">Lipoprotein</keyword>